<evidence type="ECO:0000313" key="1">
    <source>
        <dbReference type="EMBL" id="RFS85947.1"/>
    </source>
</evidence>
<reference evidence="1 2" key="1">
    <citation type="submission" date="2018-08" db="EMBL/GenBank/DDBJ databases">
        <title>Actinomadura spongicola sp. nov., isolated from marine sponge Leucetta chagosensis.</title>
        <authorList>
            <person name="Li L."/>
            <person name="Lin H.W."/>
        </authorList>
    </citation>
    <scope>NUCLEOTIDE SEQUENCE [LARGE SCALE GENOMIC DNA]</scope>
    <source>
        <strain evidence="1 2">LHW52907</strain>
    </source>
</reference>
<evidence type="ECO:0000313" key="2">
    <source>
        <dbReference type="Proteomes" id="UP000262882"/>
    </source>
</evidence>
<accession>A0A372GKP0</accession>
<name>A0A372GKP0_9ACTN</name>
<dbReference type="AlphaFoldDB" id="A0A372GKP0"/>
<gene>
    <name evidence="1" type="ORF">D0T12_04705</name>
</gene>
<organism evidence="1 2">
    <name type="scientific">Actinomadura spongiicola</name>
    <dbReference type="NCBI Taxonomy" id="2303421"/>
    <lineage>
        <taxon>Bacteria</taxon>
        <taxon>Bacillati</taxon>
        <taxon>Actinomycetota</taxon>
        <taxon>Actinomycetes</taxon>
        <taxon>Streptosporangiales</taxon>
        <taxon>Thermomonosporaceae</taxon>
        <taxon>Actinomadura</taxon>
    </lineage>
</organism>
<keyword evidence="2" id="KW-1185">Reference proteome</keyword>
<comment type="caution">
    <text evidence="1">The sequence shown here is derived from an EMBL/GenBank/DDBJ whole genome shotgun (WGS) entry which is preliminary data.</text>
</comment>
<proteinExistence type="predicted"/>
<sequence length="98" mass="11194">MIVAQLIAFDIPHVIACRARGLLPWFYKWTTVSRLHAYSECELDEEVKLLFTRLGRAYGSSRITRRRPRWEGRSSPNTVAARMAELAWPGVRPGVGSH</sequence>
<dbReference type="EMBL" id="QVNQ01000002">
    <property type="protein sequence ID" value="RFS85947.1"/>
    <property type="molecule type" value="Genomic_DNA"/>
</dbReference>
<protein>
    <submittedName>
        <fullName evidence="1">Uncharacterized protein</fullName>
    </submittedName>
</protein>
<dbReference type="Proteomes" id="UP000262882">
    <property type="component" value="Unassembled WGS sequence"/>
</dbReference>